<dbReference type="Gene3D" id="3.30.365.10">
    <property type="entry name" value="Aldehyde oxidase/xanthine dehydrogenase, molybdopterin binding domain"/>
    <property type="match status" value="2"/>
</dbReference>
<organism evidence="3">
    <name type="scientific">marine sediment metagenome</name>
    <dbReference type="NCBI Taxonomy" id="412755"/>
    <lineage>
        <taxon>unclassified sequences</taxon>
        <taxon>metagenomes</taxon>
        <taxon>ecological metagenomes</taxon>
    </lineage>
</organism>
<dbReference type="AlphaFoldDB" id="X1PX92"/>
<gene>
    <name evidence="3" type="ORF">S06H3_52327</name>
</gene>
<accession>X1PX92</accession>
<reference evidence="3" key="1">
    <citation type="journal article" date="2014" name="Front. Microbiol.">
        <title>High frequency of phylogenetically diverse reductive dehalogenase-homologous genes in deep subseafloor sedimentary metagenomes.</title>
        <authorList>
            <person name="Kawai M."/>
            <person name="Futagami T."/>
            <person name="Toyoda A."/>
            <person name="Takaki Y."/>
            <person name="Nishi S."/>
            <person name="Hori S."/>
            <person name="Arai W."/>
            <person name="Tsubouchi T."/>
            <person name="Morono Y."/>
            <person name="Uchiyama I."/>
            <person name="Ito T."/>
            <person name="Fujiyama A."/>
            <person name="Inagaki F."/>
            <person name="Takami H."/>
        </authorList>
    </citation>
    <scope>NUCLEOTIDE SEQUENCE</scope>
    <source>
        <strain evidence="3">Expedition CK06-06</strain>
    </source>
</reference>
<dbReference type="InterPro" id="IPR037165">
    <property type="entry name" value="AldOxase/xan_DH_Mopterin-bd_sf"/>
</dbReference>
<protein>
    <recommendedName>
        <fullName evidence="2">Aldehyde oxidase/xanthine dehydrogenase first molybdopterin binding domain-containing protein</fullName>
    </recommendedName>
</protein>
<dbReference type="PANTHER" id="PTHR11908:SF132">
    <property type="entry name" value="ALDEHYDE OXIDASE 1-RELATED"/>
    <property type="match status" value="1"/>
</dbReference>
<feature type="domain" description="Aldehyde oxidase/xanthine dehydrogenase first molybdopterin binding" evidence="2">
    <location>
        <begin position="39"/>
        <end position="247"/>
    </location>
</feature>
<proteinExistence type="predicted"/>
<sequence>EEAMKPDAALAHEEYGTNIYHGTELVQIPRLDEDGWLRLQVGDVDKGFDEADYILDGTYETPLAYNCSPMPRAVICEWAGDKLTCWADTQVPLFLWQDLSNSFGIPQSHVRVIANHSVGGYGGKQPEKTATLTAIMARRTGRPVKAVFSRAEDFIGTHHRITYKNYNKIGVKRDGTITAMYSKIIANWGSDTAVPYICQSTGILDACTMLYEWQNSKAETCGVLTNTIGYGPMNGFGDPEAIYSIER</sequence>
<dbReference type="InterPro" id="IPR008274">
    <property type="entry name" value="AldOxase/xan_DH_MoCoBD1"/>
</dbReference>
<dbReference type="PANTHER" id="PTHR11908">
    <property type="entry name" value="XANTHINE DEHYDROGENASE"/>
    <property type="match status" value="1"/>
</dbReference>
<feature type="non-terminal residue" evidence="3">
    <location>
        <position position="247"/>
    </location>
</feature>
<dbReference type="EMBL" id="BARV01033272">
    <property type="protein sequence ID" value="GAI43455.1"/>
    <property type="molecule type" value="Genomic_DNA"/>
</dbReference>
<evidence type="ECO:0000256" key="1">
    <source>
        <dbReference type="ARBA" id="ARBA00022505"/>
    </source>
</evidence>
<evidence type="ECO:0000313" key="3">
    <source>
        <dbReference type="EMBL" id="GAI43455.1"/>
    </source>
</evidence>
<dbReference type="GO" id="GO:0005506">
    <property type="term" value="F:iron ion binding"/>
    <property type="evidence" value="ECO:0007669"/>
    <property type="project" value="InterPro"/>
</dbReference>
<comment type="caution">
    <text evidence="3">The sequence shown here is derived from an EMBL/GenBank/DDBJ whole genome shotgun (WGS) entry which is preliminary data.</text>
</comment>
<feature type="non-terminal residue" evidence="3">
    <location>
        <position position="1"/>
    </location>
</feature>
<evidence type="ECO:0000259" key="2">
    <source>
        <dbReference type="Pfam" id="PF02738"/>
    </source>
</evidence>
<dbReference type="SUPFAM" id="SSF56003">
    <property type="entry name" value="Molybdenum cofactor-binding domain"/>
    <property type="match status" value="1"/>
</dbReference>
<name>X1PX92_9ZZZZ</name>
<dbReference type="GO" id="GO:0016491">
    <property type="term" value="F:oxidoreductase activity"/>
    <property type="evidence" value="ECO:0007669"/>
    <property type="project" value="InterPro"/>
</dbReference>
<keyword evidence="1" id="KW-0500">Molybdenum</keyword>
<dbReference type="Pfam" id="PF02738">
    <property type="entry name" value="MoCoBD_1"/>
    <property type="match status" value="1"/>
</dbReference>
<dbReference type="InterPro" id="IPR016208">
    <property type="entry name" value="Ald_Oxase/xanthine_DH-like"/>
</dbReference>